<organism evidence="2 3">
    <name type="scientific">Armillaria gallica</name>
    <name type="common">Bulbous honey fungus</name>
    <name type="synonym">Armillaria bulbosa</name>
    <dbReference type="NCBI Taxonomy" id="47427"/>
    <lineage>
        <taxon>Eukaryota</taxon>
        <taxon>Fungi</taxon>
        <taxon>Dikarya</taxon>
        <taxon>Basidiomycota</taxon>
        <taxon>Agaricomycotina</taxon>
        <taxon>Agaricomycetes</taxon>
        <taxon>Agaricomycetidae</taxon>
        <taxon>Agaricales</taxon>
        <taxon>Marasmiineae</taxon>
        <taxon>Physalacriaceae</taxon>
        <taxon>Armillaria</taxon>
    </lineage>
</organism>
<name>A0A2H3DU95_ARMGA</name>
<evidence type="ECO:0000313" key="2">
    <source>
        <dbReference type="EMBL" id="PBK98791.1"/>
    </source>
</evidence>
<keyword evidence="3" id="KW-1185">Reference proteome</keyword>
<dbReference type="InParanoid" id="A0A2H3DU95"/>
<sequence>MQATRLLASPPPFKTERPGSVSNSATSSDRIYRTNIPYHSIIVKPFEEDSVGCCLLLSRYVFDLVLIRGHVATTEPSAILLNIVLETHGWATSCLNYESDLKVPKFEKKIFQLEATEVEKEQGTSPFSLLSLLSVIFDESHSIMINQSTFLHHLYKVVRR</sequence>
<feature type="region of interest" description="Disordered" evidence="1">
    <location>
        <begin position="1"/>
        <end position="26"/>
    </location>
</feature>
<accession>A0A2H3DU95</accession>
<dbReference type="EMBL" id="KZ293648">
    <property type="protein sequence ID" value="PBK98791.1"/>
    <property type="molecule type" value="Genomic_DNA"/>
</dbReference>
<reference evidence="3" key="1">
    <citation type="journal article" date="2017" name="Nat. Ecol. Evol.">
        <title>Genome expansion and lineage-specific genetic innovations in the forest pathogenic fungi Armillaria.</title>
        <authorList>
            <person name="Sipos G."/>
            <person name="Prasanna A.N."/>
            <person name="Walter M.C."/>
            <person name="O'Connor E."/>
            <person name="Balint B."/>
            <person name="Krizsan K."/>
            <person name="Kiss B."/>
            <person name="Hess J."/>
            <person name="Varga T."/>
            <person name="Slot J."/>
            <person name="Riley R."/>
            <person name="Boka B."/>
            <person name="Rigling D."/>
            <person name="Barry K."/>
            <person name="Lee J."/>
            <person name="Mihaltcheva S."/>
            <person name="LaButti K."/>
            <person name="Lipzen A."/>
            <person name="Waldron R."/>
            <person name="Moloney N.M."/>
            <person name="Sperisen C."/>
            <person name="Kredics L."/>
            <person name="Vagvoelgyi C."/>
            <person name="Patrignani A."/>
            <person name="Fitzpatrick D."/>
            <person name="Nagy I."/>
            <person name="Doyle S."/>
            <person name="Anderson J.B."/>
            <person name="Grigoriev I.V."/>
            <person name="Gueldener U."/>
            <person name="Muensterkoetter M."/>
            <person name="Nagy L.G."/>
        </authorList>
    </citation>
    <scope>NUCLEOTIDE SEQUENCE [LARGE SCALE GENOMIC DNA]</scope>
    <source>
        <strain evidence="3">Ar21-2</strain>
    </source>
</reference>
<gene>
    <name evidence="2" type="ORF">ARMGADRAFT_589190</name>
</gene>
<dbReference type="AlphaFoldDB" id="A0A2H3DU95"/>
<evidence type="ECO:0000313" key="3">
    <source>
        <dbReference type="Proteomes" id="UP000217790"/>
    </source>
</evidence>
<dbReference type="Proteomes" id="UP000217790">
    <property type="component" value="Unassembled WGS sequence"/>
</dbReference>
<proteinExistence type="predicted"/>
<dbReference type="OrthoDB" id="3224400at2759"/>
<evidence type="ECO:0000256" key="1">
    <source>
        <dbReference type="SAM" id="MobiDB-lite"/>
    </source>
</evidence>
<protein>
    <submittedName>
        <fullName evidence="2">Uncharacterized protein</fullName>
    </submittedName>
</protein>